<keyword evidence="3" id="KW-1185">Reference proteome</keyword>
<feature type="compositionally biased region" description="Low complexity" evidence="1">
    <location>
        <begin position="537"/>
        <end position="557"/>
    </location>
</feature>
<evidence type="ECO:0000313" key="2">
    <source>
        <dbReference type="EMBL" id="CAK0854198.1"/>
    </source>
</evidence>
<feature type="region of interest" description="Disordered" evidence="1">
    <location>
        <begin position="537"/>
        <end position="570"/>
    </location>
</feature>
<feature type="region of interest" description="Disordered" evidence="1">
    <location>
        <begin position="329"/>
        <end position="360"/>
    </location>
</feature>
<accession>A0ABN9U5E3</accession>
<proteinExistence type="predicted"/>
<feature type="compositionally biased region" description="Polar residues" evidence="1">
    <location>
        <begin position="335"/>
        <end position="352"/>
    </location>
</feature>
<evidence type="ECO:0000313" key="3">
    <source>
        <dbReference type="Proteomes" id="UP001189429"/>
    </source>
</evidence>
<feature type="region of interest" description="Disordered" evidence="1">
    <location>
        <begin position="122"/>
        <end position="152"/>
    </location>
</feature>
<gene>
    <name evidence="2" type="ORF">PCOR1329_LOCUS45391</name>
</gene>
<comment type="caution">
    <text evidence="2">The sequence shown here is derived from an EMBL/GenBank/DDBJ whole genome shotgun (WGS) entry which is preliminary data.</text>
</comment>
<protein>
    <submittedName>
        <fullName evidence="2">Uncharacterized protein</fullName>
    </submittedName>
</protein>
<feature type="region of interest" description="Disordered" evidence="1">
    <location>
        <begin position="1"/>
        <end position="35"/>
    </location>
</feature>
<feature type="region of interest" description="Disordered" evidence="1">
    <location>
        <begin position="620"/>
        <end position="641"/>
    </location>
</feature>
<evidence type="ECO:0000256" key="1">
    <source>
        <dbReference type="SAM" id="MobiDB-lite"/>
    </source>
</evidence>
<dbReference type="EMBL" id="CAUYUJ010015460">
    <property type="protein sequence ID" value="CAK0854198.1"/>
    <property type="molecule type" value="Genomic_DNA"/>
</dbReference>
<feature type="compositionally biased region" description="Polar residues" evidence="1">
    <location>
        <begin position="128"/>
        <end position="145"/>
    </location>
</feature>
<dbReference type="Proteomes" id="UP001189429">
    <property type="component" value="Unassembled WGS sequence"/>
</dbReference>
<name>A0ABN9U5E3_9DINO</name>
<sequence length="641" mass="65447">MDGDQQRKTCACPQTGDCYDSVPPGQEPPAGEDDQAVEAFAEDHAPGSDCAEGQYCGFPNGTSASQILCPSNGRCPGEGSPSFPQCTPGEADACACEQEMDGEQQALTCACPQTGDCYDAVPPGSSDAGGSSTTNVSSADGNSSDAGVDEDLSPGHHCEAEQFCGFPNHTSVSQILCPSTNRCPGEGAPSFPQCTPGEADACACEQEMDGDQQRKTCACPQTGDCYDSVPPGMEPPAGEDDQAVEAFAEDHAPGSDCAEGQYCGFPNGTSASQILCPSNGRCPGEGSPSFPQCTPGEADACACEQEMDGEQQALTCACPQTGDCYDAVPPGSSDAGGSSTTNVSSADGNSSDAGVDEDDLSPGHHCEAEQFCGFPNHTSVSQILCPSTNRCPGEGAPSFPQCTPGEADACACEQEMDGDQQRKTCACPQTGDCYDSVPPGMEPPAGEDDQAVEAFAEDHAPGSDCSQGQYCGFPDSTSSSQILCPSSGRCPGEGSPSFPTCTPGMQNACACQQVMDGEQQALTCECPQSGDCYDALPPGDSSTGAPSGDGDDAAGAGTDEDTDCKDVSGEYAGQGMDEIVKIEQSGCDLVVELGPFRNTGSVEGSTVQVQTFEGTGAVKENGDIEFSDGGYWQRQGPLAEA</sequence>
<organism evidence="2 3">
    <name type="scientific">Prorocentrum cordatum</name>
    <dbReference type="NCBI Taxonomy" id="2364126"/>
    <lineage>
        <taxon>Eukaryota</taxon>
        <taxon>Sar</taxon>
        <taxon>Alveolata</taxon>
        <taxon>Dinophyceae</taxon>
        <taxon>Prorocentrales</taxon>
        <taxon>Prorocentraceae</taxon>
        <taxon>Prorocentrum</taxon>
    </lineage>
</organism>
<reference evidence="2" key="1">
    <citation type="submission" date="2023-10" db="EMBL/GenBank/DDBJ databases">
        <authorList>
            <person name="Chen Y."/>
            <person name="Shah S."/>
            <person name="Dougan E. K."/>
            <person name="Thang M."/>
            <person name="Chan C."/>
        </authorList>
    </citation>
    <scope>NUCLEOTIDE SEQUENCE [LARGE SCALE GENOMIC DNA]</scope>
</reference>